<gene>
    <name evidence="4" type="ORF">BVG16_27960</name>
</gene>
<dbReference type="EMBL" id="MSZX01000015">
    <property type="protein sequence ID" value="OPA73642.1"/>
    <property type="molecule type" value="Genomic_DNA"/>
</dbReference>
<name>A0A1T2X1A9_9BACL</name>
<dbReference type="RefSeq" id="WP_078502489.1">
    <property type="nucleotide sequence ID" value="NZ_MSZX01000015.1"/>
</dbReference>
<evidence type="ECO:0000256" key="2">
    <source>
        <dbReference type="SAM" id="Phobius"/>
    </source>
</evidence>
<proteinExistence type="predicted"/>
<comment type="caution">
    <text evidence="4">The sequence shown here is derived from an EMBL/GenBank/DDBJ whole genome shotgun (WGS) entry which is preliminary data.</text>
</comment>
<organism evidence="4 5">
    <name type="scientific">Paenibacillus selenitireducens</name>
    <dbReference type="NCBI Taxonomy" id="1324314"/>
    <lineage>
        <taxon>Bacteria</taxon>
        <taxon>Bacillati</taxon>
        <taxon>Bacillota</taxon>
        <taxon>Bacilli</taxon>
        <taxon>Bacillales</taxon>
        <taxon>Paenibacillaceae</taxon>
        <taxon>Paenibacillus</taxon>
    </lineage>
</organism>
<dbReference type="InterPro" id="IPR052173">
    <property type="entry name" value="Beta-lactam_resp_regulator"/>
</dbReference>
<dbReference type="OrthoDB" id="9762883at2"/>
<dbReference type="CDD" id="cd07341">
    <property type="entry name" value="M56_BlaR1_MecR1_like"/>
    <property type="match status" value="1"/>
</dbReference>
<dbReference type="AlphaFoldDB" id="A0A1T2X1A9"/>
<dbReference type="PANTHER" id="PTHR34978">
    <property type="entry name" value="POSSIBLE SENSOR-TRANSDUCER PROTEIN BLAR"/>
    <property type="match status" value="1"/>
</dbReference>
<feature type="domain" description="Peptidase M56" evidence="3">
    <location>
        <begin position="17"/>
        <end position="74"/>
    </location>
</feature>
<keyword evidence="1" id="KW-0175">Coiled coil</keyword>
<feature type="domain" description="Peptidase M56" evidence="3">
    <location>
        <begin position="146"/>
        <end position="348"/>
    </location>
</feature>
<feature type="coiled-coil region" evidence="1">
    <location>
        <begin position="419"/>
        <end position="446"/>
    </location>
</feature>
<keyword evidence="2" id="KW-0472">Membrane</keyword>
<evidence type="ECO:0000256" key="1">
    <source>
        <dbReference type="SAM" id="Coils"/>
    </source>
</evidence>
<feature type="transmembrane region" description="Helical" evidence="2">
    <location>
        <begin position="356"/>
        <end position="377"/>
    </location>
</feature>
<feature type="transmembrane region" description="Helical" evidence="2">
    <location>
        <begin position="265"/>
        <end position="284"/>
    </location>
</feature>
<evidence type="ECO:0000259" key="3">
    <source>
        <dbReference type="Pfam" id="PF05569"/>
    </source>
</evidence>
<sequence>MSSTLHESLLSFFGWVIRGSFMAGILVILVLILQFLIKNKLEARWKYLLWLPVAIRLLLPWAPESSLSLYNVLSLETIMPGIHQQIQSPSVWGELWGGFGRRSETATHLGSSFNPGKSVMVGIAEVSPPPHESGTEQGSHFIWNGMKSMSFTHMLMLVWLAGVLLLAAKTVYDQLRLKQALRAGRSIETPYLSAVFHETKQLFGVKRNVQFVASERIPGPAVVGFHKPAVVISPNLLVTLQKDQLQYILAHEFAHIRRRDVAVNWIMHMILILHWFNPLVWLAVNKARQDQEMACDACVLDRMNLKQNNAYGQTIIHVLEHFSGTHHQPGLAGLSATHKQMKRRLTMIKHFNKKSYRLSILGMTMILAVGSVTLVNAKESDAGKAPQAASVQLEQHSKVAVNTQSAIIYPEGINSLEERELYKKEMEKALKKAAEAAKALTAEEKMFIDNENQRVMELAKESGDTYVMYHKYKDLNSGLDLSYWGLTHEFSTYEDYLKKASALEGAIMQQPSNLPEGYTFSKAIIEGPTEGKFIDDLRAEGKKSGKPIYMKKMDWKEAATIRLKYTNGKDTLTFSKYTVDSEGSKEKGFFDDDFPAHIFPKYVFWQDGDKFGYSISTSSDISRKQKIEILKAAVKK</sequence>
<dbReference type="STRING" id="1324314.BVG16_27960"/>
<keyword evidence="5" id="KW-1185">Reference proteome</keyword>
<feature type="transmembrane region" description="Helical" evidence="2">
    <location>
        <begin position="12"/>
        <end position="33"/>
    </location>
</feature>
<evidence type="ECO:0000313" key="4">
    <source>
        <dbReference type="EMBL" id="OPA73642.1"/>
    </source>
</evidence>
<keyword evidence="2" id="KW-1133">Transmembrane helix</keyword>
<reference evidence="4 5" key="1">
    <citation type="submission" date="2017-01" db="EMBL/GenBank/DDBJ databases">
        <title>Genome analysis of Paenibacillus selenitrireducens ES3-24.</title>
        <authorList>
            <person name="Xu D."/>
            <person name="Yao R."/>
            <person name="Zheng S."/>
        </authorList>
    </citation>
    <scope>NUCLEOTIDE SEQUENCE [LARGE SCALE GENOMIC DNA]</scope>
    <source>
        <strain evidence="4 5">ES3-24</strain>
    </source>
</reference>
<feature type="transmembrane region" description="Helical" evidence="2">
    <location>
        <begin position="151"/>
        <end position="172"/>
    </location>
</feature>
<protein>
    <submittedName>
        <fullName evidence="4">Peptidase M56</fullName>
    </submittedName>
</protein>
<accession>A0A1T2X1A9</accession>
<dbReference type="Pfam" id="PF05569">
    <property type="entry name" value="Peptidase_M56"/>
    <property type="match status" value="2"/>
</dbReference>
<dbReference type="Gene3D" id="3.30.2010.10">
    <property type="entry name" value="Metalloproteases ('zincins'), catalytic domain"/>
    <property type="match status" value="1"/>
</dbReference>
<dbReference type="InterPro" id="IPR008756">
    <property type="entry name" value="Peptidase_M56"/>
</dbReference>
<dbReference type="PANTHER" id="PTHR34978:SF3">
    <property type="entry name" value="SLR0241 PROTEIN"/>
    <property type="match status" value="1"/>
</dbReference>
<evidence type="ECO:0000313" key="5">
    <source>
        <dbReference type="Proteomes" id="UP000190188"/>
    </source>
</evidence>
<keyword evidence="2" id="KW-0812">Transmembrane</keyword>
<dbReference type="Proteomes" id="UP000190188">
    <property type="component" value="Unassembled WGS sequence"/>
</dbReference>